<evidence type="ECO:0000313" key="2">
    <source>
        <dbReference type="Proteomes" id="UP000694941"/>
    </source>
</evidence>
<protein>
    <submittedName>
        <fullName evidence="3">Uncharacterized protein LOC106461106</fullName>
    </submittedName>
</protein>
<accession>A0ABM1SJ92</accession>
<feature type="compositionally biased region" description="Basic and acidic residues" evidence="1">
    <location>
        <begin position="403"/>
        <end position="414"/>
    </location>
</feature>
<feature type="compositionally biased region" description="Basic and acidic residues" evidence="1">
    <location>
        <begin position="1242"/>
        <end position="1267"/>
    </location>
</feature>
<dbReference type="RefSeq" id="XP_022243697.1">
    <property type="nucleotide sequence ID" value="XM_022387989.1"/>
</dbReference>
<proteinExistence type="predicted"/>
<keyword evidence="2" id="KW-1185">Reference proteome</keyword>
<gene>
    <name evidence="3" type="primary">LOC106461106</name>
</gene>
<sequence>MVEHTSSKTLKPLFEDHSTNCVKQKGFCGNGLSSPSREVYLDISGSNTGYDSSIDHKLKFEQSINNENFQAESDKQLEEIVCNDIFKQSHQEILSSSFESSNNVTQEKTDIKCGFSTMDIEEAGDRYIADVYSGITVSSIDEKKCGIDDKEELACDNISEQSNPQISSSAFQLIGINKQTIEKKNNSVTEHNTCACGDNSENNLGVGTNIFSDKNKQCTMLETREPLTYTINNVHYNTEHLYLGSSTSIEDNHNSDFLPSASTEVSELQEDKHHDITVEESLEFGEHDYCDPTLWIHKSLPPKEFNAINRPIKQLSSESISSNSCYICETSESEKITSETIPMINPDIETMTGENTIISSPKSFEIVEESTSNLAPKMANIMAVSEEVEMLPFCEDIGDDDNDVKNDSDNKDKAQSVPNDSVADQQLQDSFHVNNGNSDAPLKSNRLLNVDKPSDDFIDETVETIQRQSEKMSYTDTSESHAENQLNYILDDVVNVEKLGERSNVNEIQPFSVKTDCILYENRKKGMCSTSLKQDYFDSSELLHDDQGIFDSNSALEVIHEGNSEFFKLSQQTPDILVSGEDNGVSSITGQNNCISFNSLSSRVSPIESVSQKPDANDQSRVIQELPNELFGFNEQSFSSSRHHNSYPLVLESPKGELIFEGEHILAGEESLTFFPSQDIDHCEEAEVTRKHQCLKTLILAEADLPEVGSTTKETEKERGVNVLHTVNYNVHRSEVESDTDDTSSTGTSCSSTSGSFECLNLKYKDKSLEKDHEKWHKEEGEPEEEEESFSTWNSNATPTRSILLSPEKKLLGMKKSVSFHEDHPIYVYSYPPEIDSDDDLEDDVGNIEDFCWNLDYGNYADWDFQPSLDDDQDVEDDVEVEDLEDSYNNFIRYKPSPLSAHQSTSLYTIVGITDEELAETREDDVDSTEDLPKHPTQTFTYFQEKENSSELMKQNNPCCEKSFCYENDSHSDECFPSDFHFEISDIDQENLKCKSQKFHEIYKEPELSVDGNIHKDFEELEDYSESCVEGNVPNQHKKLEDSIKPFIDRNLQGQHGKLYNSESFIDRNTENQVKVPDSNESFTNRNIQSQHKILGGSYSLKNIQSQHKELEDSSGSFTDKNIQNQQKIENDTEVQADRNIQNQQKKLENDIKSVIDRNIWKQQEKGEDDTESQKLDDTEVQTDSDIQNQHKKLEDDIESLVDGNIHNQQEKGDDDIESPTDRNIHSLYEELEDGTESLIDRNINDQQEKGDDVIESPTDRNIHSQYEEFEDDIESLVDRNIHNQQEKGDDDIESPANRNIHSQYEELEDGTESLVDRNIHNQQEKGKDDTESPADRNIQNQYEELEDGTSSSENNYSETESSRDESLDGIVKSIDDSDHSEDIGIEGDSDFEYDEDVVDAPNPVAIELQWPVGTLPDAYLEDLPIVDVMDTILEEPEEDLEELEGDNDSLAALHNANNSEETLSLNCLVDDTRESLWFREVLESESQCGNIKADTLKYDSKIDTIEKNSELEIQSKVETPICGYKCEEVSEPDDQFYREEEEEEYCRSDQKFNFSEETCRSSHQFQEISHQLYETSKEISIFSPTFNNAKAEISVSSNSEEEASSHWFETIEKTPCQFGSTTKYSPGQLLKQKVNDNEQEVDIFTGPENVLPDIPVIIISSYDDECK</sequence>
<dbReference type="GeneID" id="106461106"/>
<dbReference type="Proteomes" id="UP000694941">
    <property type="component" value="Unplaced"/>
</dbReference>
<feature type="region of interest" description="Disordered" evidence="1">
    <location>
        <begin position="732"/>
        <end position="754"/>
    </location>
</feature>
<feature type="compositionally biased region" description="Basic and acidic residues" evidence="1">
    <location>
        <begin position="1146"/>
        <end position="1178"/>
    </location>
</feature>
<feature type="compositionally biased region" description="Low complexity" evidence="1">
    <location>
        <begin position="743"/>
        <end position="754"/>
    </location>
</feature>
<feature type="region of interest" description="Disordered" evidence="1">
    <location>
        <begin position="395"/>
        <end position="420"/>
    </location>
</feature>
<feature type="region of interest" description="Disordered" evidence="1">
    <location>
        <begin position="774"/>
        <end position="798"/>
    </location>
</feature>
<feature type="region of interest" description="Disordered" evidence="1">
    <location>
        <begin position="1242"/>
        <end position="1297"/>
    </location>
</feature>
<feature type="compositionally biased region" description="Basic and acidic residues" evidence="1">
    <location>
        <begin position="1277"/>
        <end position="1288"/>
    </location>
</feature>
<feature type="region of interest" description="Disordered" evidence="1">
    <location>
        <begin position="1343"/>
        <end position="1368"/>
    </location>
</feature>
<feature type="compositionally biased region" description="Low complexity" evidence="1">
    <location>
        <begin position="1350"/>
        <end position="1360"/>
    </location>
</feature>
<organism evidence="2 3">
    <name type="scientific">Limulus polyphemus</name>
    <name type="common">Atlantic horseshoe crab</name>
    <dbReference type="NCBI Taxonomy" id="6850"/>
    <lineage>
        <taxon>Eukaryota</taxon>
        <taxon>Metazoa</taxon>
        <taxon>Ecdysozoa</taxon>
        <taxon>Arthropoda</taxon>
        <taxon>Chelicerata</taxon>
        <taxon>Merostomata</taxon>
        <taxon>Xiphosura</taxon>
        <taxon>Limulidae</taxon>
        <taxon>Limulus</taxon>
    </lineage>
</organism>
<reference evidence="3" key="1">
    <citation type="submission" date="2025-08" db="UniProtKB">
        <authorList>
            <consortium name="RefSeq"/>
        </authorList>
    </citation>
    <scope>IDENTIFICATION</scope>
    <source>
        <tissue evidence="3">Muscle</tissue>
    </source>
</reference>
<evidence type="ECO:0000313" key="3">
    <source>
        <dbReference type="RefSeq" id="XP_022243697.1"/>
    </source>
</evidence>
<feature type="region of interest" description="Disordered" evidence="1">
    <location>
        <begin position="1128"/>
        <end position="1198"/>
    </location>
</feature>
<evidence type="ECO:0000256" key="1">
    <source>
        <dbReference type="SAM" id="MobiDB-lite"/>
    </source>
</evidence>
<name>A0ABM1SJ92_LIMPO</name>